<dbReference type="GO" id="GO:0043386">
    <property type="term" value="P:mycotoxin biosynthetic process"/>
    <property type="evidence" value="ECO:0007669"/>
    <property type="project" value="InterPro"/>
</dbReference>
<dbReference type="AlphaFoldDB" id="A0A1Q8S426"/>
<sequence>MKPDKAFFYSRISTTSRPKEEEEDDDKSNLQYAVEKLRRRLLISYMLLTVLTSCILALALLNVKVTVACSPSEQDQVPLGADPMGYVPVEIGGPVTWKTFYNDSRDPYWMDEDTFDSMEKLKHALRRLKWLHNATNIRANGRYTRYRDWDGNENELPPYTTWTSGNEIYGIRAFHQMHCIIVMTEDYGYRLHDLHSQWTPGHVMHCLNRMRQLLQCMSDATPVSYLKNGRHGHIADGQQVRCRDYEALRHWANAPERGTRYIVTSPEGAEKEIYKEIDPFPGEAPLPEGW</sequence>
<evidence type="ECO:0000313" key="5">
    <source>
        <dbReference type="Proteomes" id="UP000186583"/>
    </source>
</evidence>
<dbReference type="STRING" id="708187.A0A1Q8S426"/>
<comment type="pathway">
    <text evidence="1">Mycotoxin biosynthesis.</text>
</comment>
<keyword evidence="3" id="KW-1133">Transmembrane helix</keyword>
<evidence type="ECO:0008006" key="6">
    <source>
        <dbReference type="Google" id="ProtNLM"/>
    </source>
</evidence>
<dbReference type="InterPro" id="IPR021765">
    <property type="entry name" value="UstYa-like"/>
</dbReference>
<dbReference type="PANTHER" id="PTHR33365">
    <property type="entry name" value="YALI0B05434P"/>
    <property type="match status" value="1"/>
</dbReference>
<evidence type="ECO:0000313" key="4">
    <source>
        <dbReference type="EMBL" id="OLN96156.1"/>
    </source>
</evidence>
<evidence type="ECO:0000256" key="1">
    <source>
        <dbReference type="ARBA" id="ARBA00004685"/>
    </source>
</evidence>
<protein>
    <recommendedName>
        <fullName evidence="6">Cyclochlorotine biosynthesis protein R</fullName>
    </recommendedName>
</protein>
<gene>
    <name evidence="4" type="ORF">CCHL11_03204</name>
</gene>
<proteinExistence type="inferred from homology"/>
<keyword evidence="3" id="KW-0812">Transmembrane</keyword>
<feature type="transmembrane region" description="Helical" evidence="3">
    <location>
        <begin position="41"/>
        <end position="61"/>
    </location>
</feature>
<reference evidence="4 5" key="1">
    <citation type="submission" date="2016-11" db="EMBL/GenBank/DDBJ databases">
        <title>Draft Genome Assembly of Colletotrichum chlorophyti a pathogen of herbaceous plants.</title>
        <authorList>
            <person name="Gan P."/>
            <person name="Narusaka M."/>
            <person name="Tsushima A."/>
            <person name="Narusaka Y."/>
            <person name="Takano Y."/>
            <person name="Shirasu K."/>
        </authorList>
    </citation>
    <scope>NUCLEOTIDE SEQUENCE [LARGE SCALE GENOMIC DNA]</scope>
    <source>
        <strain evidence="4 5">NTL11</strain>
    </source>
</reference>
<accession>A0A1Q8S426</accession>
<dbReference type="OrthoDB" id="3687641at2759"/>
<keyword evidence="3" id="KW-0472">Membrane</keyword>
<comment type="similarity">
    <text evidence="2">Belongs to the ustYa family.</text>
</comment>
<dbReference type="EMBL" id="MPGH01000022">
    <property type="protein sequence ID" value="OLN96156.1"/>
    <property type="molecule type" value="Genomic_DNA"/>
</dbReference>
<name>A0A1Q8S426_9PEZI</name>
<organism evidence="4 5">
    <name type="scientific">Colletotrichum chlorophyti</name>
    <dbReference type="NCBI Taxonomy" id="708187"/>
    <lineage>
        <taxon>Eukaryota</taxon>
        <taxon>Fungi</taxon>
        <taxon>Dikarya</taxon>
        <taxon>Ascomycota</taxon>
        <taxon>Pezizomycotina</taxon>
        <taxon>Sordariomycetes</taxon>
        <taxon>Hypocreomycetidae</taxon>
        <taxon>Glomerellales</taxon>
        <taxon>Glomerellaceae</taxon>
        <taxon>Colletotrichum</taxon>
    </lineage>
</organism>
<comment type="caution">
    <text evidence="4">The sequence shown here is derived from an EMBL/GenBank/DDBJ whole genome shotgun (WGS) entry which is preliminary data.</text>
</comment>
<dbReference type="Pfam" id="PF11807">
    <property type="entry name" value="UstYa"/>
    <property type="match status" value="1"/>
</dbReference>
<dbReference type="PANTHER" id="PTHR33365:SF4">
    <property type="entry name" value="CYCLOCHLOROTINE BIOSYNTHESIS PROTEIN O"/>
    <property type="match status" value="1"/>
</dbReference>
<keyword evidence="5" id="KW-1185">Reference proteome</keyword>
<evidence type="ECO:0000256" key="3">
    <source>
        <dbReference type="SAM" id="Phobius"/>
    </source>
</evidence>
<evidence type="ECO:0000256" key="2">
    <source>
        <dbReference type="ARBA" id="ARBA00035112"/>
    </source>
</evidence>
<dbReference type="Proteomes" id="UP000186583">
    <property type="component" value="Unassembled WGS sequence"/>
</dbReference>